<comment type="similarity">
    <text evidence="2 5">Belongs to the RecX family.</text>
</comment>
<evidence type="ECO:0000256" key="3">
    <source>
        <dbReference type="ARBA" id="ARBA00018111"/>
    </source>
</evidence>
<evidence type="ECO:0000256" key="4">
    <source>
        <dbReference type="ARBA" id="ARBA00022490"/>
    </source>
</evidence>
<dbReference type="Gene3D" id="1.10.10.10">
    <property type="entry name" value="Winged helix-like DNA-binding domain superfamily/Winged helix DNA-binding domain"/>
    <property type="match status" value="3"/>
</dbReference>
<name>A0A2H0BFX8_UNCKA</name>
<comment type="caution">
    <text evidence="8">The sequence shown here is derived from an EMBL/GenBank/DDBJ whole genome shotgun (WGS) entry which is preliminary data.</text>
</comment>
<gene>
    <name evidence="5" type="primary">recX</name>
    <name evidence="8" type="ORF">COX05_02525</name>
</gene>
<dbReference type="PANTHER" id="PTHR33602">
    <property type="entry name" value="REGULATORY PROTEIN RECX FAMILY PROTEIN"/>
    <property type="match status" value="1"/>
</dbReference>
<dbReference type="InterPro" id="IPR053926">
    <property type="entry name" value="RecX_HTH_1st"/>
</dbReference>
<evidence type="ECO:0000259" key="6">
    <source>
        <dbReference type="Pfam" id="PF21981"/>
    </source>
</evidence>
<evidence type="ECO:0000313" key="8">
    <source>
        <dbReference type="EMBL" id="PIP56565.1"/>
    </source>
</evidence>
<evidence type="ECO:0000256" key="5">
    <source>
        <dbReference type="HAMAP-Rule" id="MF_01114"/>
    </source>
</evidence>
<sequence length="215" mass="25753">MPKITSISVQKKNKSRYNIFVDDEFFTGIDEDTLIRLHIKKGDELEPSDLSRIQDESDFGAMFNKSLDYLSRRPRSSKEIHDHMSEKMYKRDLFKEPDEKERKEQFIERIIHKLMEYNYVNDEEFVKWWIEQRTSKNKPSGLRRITSELMQKGISSQLTKRVWMEESQSDTENISTHAQAVKGKYDLTDEKQKTRLVNYLKRRGYSWEAIKTVLQ</sequence>
<evidence type="ECO:0000256" key="2">
    <source>
        <dbReference type="ARBA" id="ARBA00009695"/>
    </source>
</evidence>
<dbReference type="InterPro" id="IPR053925">
    <property type="entry name" value="RecX_HTH_3rd"/>
</dbReference>
<comment type="subcellular location">
    <subcellularLocation>
        <location evidence="1 5">Cytoplasm</location>
    </subcellularLocation>
</comment>
<feature type="domain" description="RecX third three-helical" evidence="6">
    <location>
        <begin position="171"/>
        <end position="214"/>
    </location>
</feature>
<organism evidence="8 9">
    <name type="scientific">candidate division WWE3 bacterium CG22_combo_CG10-13_8_21_14_all_39_12</name>
    <dbReference type="NCBI Taxonomy" id="1975094"/>
    <lineage>
        <taxon>Bacteria</taxon>
        <taxon>Katanobacteria</taxon>
    </lineage>
</organism>
<evidence type="ECO:0000313" key="9">
    <source>
        <dbReference type="Proteomes" id="UP000228495"/>
    </source>
</evidence>
<dbReference type="HAMAP" id="MF_01114">
    <property type="entry name" value="RecX"/>
    <property type="match status" value="1"/>
</dbReference>
<feature type="domain" description="RecX first three-helical" evidence="7">
    <location>
        <begin position="63"/>
        <end position="89"/>
    </location>
</feature>
<dbReference type="InterPro" id="IPR036388">
    <property type="entry name" value="WH-like_DNA-bd_sf"/>
</dbReference>
<dbReference type="GO" id="GO:0006282">
    <property type="term" value="P:regulation of DNA repair"/>
    <property type="evidence" value="ECO:0007669"/>
    <property type="project" value="UniProtKB-UniRule"/>
</dbReference>
<dbReference type="Pfam" id="PF21982">
    <property type="entry name" value="RecX_HTH1"/>
    <property type="match status" value="1"/>
</dbReference>
<keyword evidence="4 5" id="KW-0963">Cytoplasm</keyword>
<dbReference type="PANTHER" id="PTHR33602:SF1">
    <property type="entry name" value="REGULATORY PROTEIN RECX FAMILY PROTEIN"/>
    <property type="match status" value="1"/>
</dbReference>
<dbReference type="InterPro" id="IPR003783">
    <property type="entry name" value="Regulatory_RecX"/>
</dbReference>
<accession>A0A2H0BFX8</accession>
<dbReference type="GO" id="GO:0005737">
    <property type="term" value="C:cytoplasm"/>
    <property type="evidence" value="ECO:0007669"/>
    <property type="project" value="UniProtKB-SubCell"/>
</dbReference>
<dbReference type="AlphaFoldDB" id="A0A2H0BFX8"/>
<dbReference type="EMBL" id="PCSU01000039">
    <property type="protein sequence ID" value="PIP56565.1"/>
    <property type="molecule type" value="Genomic_DNA"/>
</dbReference>
<evidence type="ECO:0000259" key="7">
    <source>
        <dbReference type="Pfam" id="PF21982"/>
    </source>
</evidence>
<comment type="function">
    <text evidence="5">Modulates RecA activity.</text>
</comment>
<proteinExistence type="inferred from homology"/>
<dbReference type="Proteomes" id="UP000228495">
    <property type="component" value="Unassembled WGS sequence"/>
</dbReference>
<evidence type="ECO:0000256" key="1">
    <source>
        <dbReference type="ARBA" id="ARBA00004496"/>
    </source>
</evidence>
<dbReference type="Pfam" id="PF21981">
    <property type="entry name" value="RecX_HTH3"/>
    <property type="match status" value="1"/>
</dbReference>
<reference evidence="8 9" key="1">
    <citation type="submission" date="2017-09" db="EMBL/GenBank/DDBJ databases">
        <title>Depth-based differentiation of microbial function through sediment-hosted aquifers and enrichment of novel symbionts in the deep terrestrial subsurface.</title>
        <authorList>
            <person name="Probst A.J."/>
            <person name="Ladd B."/>
            <person name="Jarett J.K."/>
            <person name="Geller-Mcgrath D.E."/>
            <person name="Sieber C.M."/>
            <person name="Emerson J.B."/>
            <person name="Anantharaman K."/>
            <person name="Thomas B.C."/>
            <person name="Malmstrom R."/>
            <person name="Stieglmeier M."/>
            <person name="Klingl A."/>
            <person name="Woyke T."/>
            <person name="Ryan C.M."/>
            <person name="Banfield J.F."/>
        </authorList>
    </citation>
    <scope>NUCLEOTIDE SEQUENCE [LARGE SCALE GENOMIC DNA]</scope>
    <source>
        <strain evidence="8">CG22_combo_CG10-13_8_21_14_all_39_12</strain>
    </source>
</reference>
<protein>
    <recommendedName>
        <fullName evidence="3 5">Regulatory protein RecX</fullName>
    </recommendedName>
</protein>